<gene>
    <name evidence="3" type="ORF">ACFSSE_03645</name>
</gene>
<evidence type="ECO:0000313" key="4">
    <source>
        <dbReference type="Proteomes" id="UP001597546"/>
    </source>
</evidence>
<comment type="caution">
    <text evidence="3">The sequence shown here is derived from an EMBL/GenBank/DDBJ whole genome shotgun (WGS) entry which is preliminary data.</text>
</comment>
<dbReference type="RefSeq" id="WP_379044579.1">
    <property type="nucleotide sequence ID" value="NZ_JBHSKW010000042.1"/>
</dbReference>
<dbReference type="Gene3D" id="3.40.50.2300">
    <property type="match status" value="1"/>
</dbReference>
<proteinExistence type="predicted"/>
<dbReference type="SUPFAM" id="SSF52172">
    <property type="entry name" value="CheY-like"/>
    <property type="match status" value="1"/>
</dbReference>
<evidence type="ECO:0000313" key="3">
    <source>
        <dbReference type="EMBL" id="MFD2730786.1"/>
    </source>
</evidence>
<dbReference type="EMBL" id="JBHULV010000008">
    <property type="protein sequence ID" value="MFD2730786.1"/>
    <property type="molecule type" value="Genomic_DNA"/>
</dbReference>
<protein>
    <submittedName>
        <fullName evidence="3">Response regulator</fullName>
    </submittedName>
</protein>
<feature type="domain" description="Response regulatory" evidence="2">
    <location>
        <begin position="5"/>
        <end position="116"/>
    </location>
</feature>
<dbReference type="PROSITE" id="PS50110">
    <property type="entry name" value="RESPONSE_REGULATORY"/>
    <property type="match status" value="1"/>
</dbReference>
<keyword evidence="4" id="KW-1185">Reference proteome</keyword>
<dbReference type="Proteomes" id="UP001597546">
    <property type="component" value="Unassembled WGS sequence"/>
</dbReference>
<sequence length="137" mass="16036">MEKFSCLIIEENTKDVLQLSEILNSFKYLEIIGNTENVKEGLNLLNTLEPQILFLNFQLNNTNKSQLLEKVKKQPTIFFIIDDDHETKKNFELNGFKYIVKPYHQTQIKQALDSIMQTHNQLATKMQSLLGKLKFED</sequence>
<evidence type="ECO:0000256" key="1">
    <source>
        <dbReference type="PROSITE-ProRule" id="PRU00169"/>
    </source>
</evidence>
<evidence type="ECO:0000259" key="2">
    <source>
        <dbReference type="PROSITE" id="PS50110"/>
    </source>
</evidence>
<accession>A0ABW5TNV5</accession>
<reference evidence="4" key="1">
    <citation type="journal article" date="2019" name="Int. J. Syst. Evol. Microbiol.">
        <title>The Global Catalogue of Microorganisms (GCM) 10K type strain sequencing project: providing services to taxonomists for standard genome sequencing and annotation.</title>
        <authorList>
            <consortium name="The Broad Institute Genomics Platform"/>
            <consortium name="The Broad Institute Genome Sequencing Center for Infectious Disease"/>
            <person name="Wu L."/>
            <person name="Ma J."/>
        </authorList>
    </citation>
    <scope>NUCLEOTIDE SEQUENCE [LARGE SCALE GENOMIC DNA]</scope>
    <source>
        <strain evidence="4">KCTC 42456</strain>
    </source>
</reference>
<dbReference type="Pfam" id="PF00072">
    <property type="entry name" value="Response_reg"/>
    <property type="match status" value="1"/>
</dbReference>
<dbReference type="InterPro" id="IPR001789">
    <property type="entry name" value="Sig_transdc_resp-reg_receiver"/>
</dbReference>
<name>A0ABW5TNV5_9SPHI</name>
<organism evidence="3 4">
    <name type="scientific">Pedobacter alpinus</name>
    <dbReference type="NCBI Taxonomy" id="1590643"/>
    <lineage>
        <taxon>Bacteria</taxon>
        <taxon>Pseudomonadati</taxon>
        <taxon>Bacteroidota</taxon>
        <taxon>Sphingobacteriia</taxon>
        <taxon>Sphingobacteriales</taxon>
        <taxon>Sphingobacteriaceae</taxon>
        <taxon>Pedobacter</taxon>
    </lineage>
</organism>
<dbReference type="InterPro" id="IPR011006">
    <property type="entry name" value="CheY-like_superfamily"/>
</dbReference>
<comment type="caution">
    <text evidence="1">Lacks conserved residue(s) required for the propagation of feature annotation.</text>
</comment>